<dbReference type="PANTHER" id="PTHR43793">
    <property type="entry name" value="FAD SYNTHASE"/>
    <property type="match status" value="1"/>
</dbReference>
<evidence type="ECO:0000259" key="3">
    <source>
        <dbReference type="Pfam" id="PF01467"/>
    </source>
</evidence>
<evidence type="ECO:0000313" key="5">
    <source>
        <dbReference type="Proteomes" id="UP001595909"/>
    </source>
</evidence>
<dbReference type="InterPro" id="IPR050385">
    <property type="entry name" value="Archaeal_FAD_synthase"/>
</dbReference>
<keyword evidence="2 4" id="KW-0548">Nucleotidyltransferase</keyword>
<dbReference type="RefSeq" id="WP_345332960.1">
    <property type="nucleotide sequence ID" value="NZ_BAABHN010000056.1"/>
</dbReference>
<evidence type="ECO:0000256" key="1">
    <source>
        <dbReference type="ARBA" id="ARBA00022679"/>
    </source>
</evidence>
<dbReference type="InterPro" id="IPR014729">
    <property type="entry name" value="Rossmann-like_a/b/a_fold"/>
</dbReference>
<dbReference type="Pfam" id="PF01467">
    <property type="entry name" value="CTP_transf_like"/>
    <property type="match status" value="1"/>
</dbReference>
<accession>A0ABV9RSH2</accession>
<name>A0ABV9RSH2_9PSEU</name>
<sequence>DPDRLAATAALAIAAGAALDDAERAAVDAAADFVAAGGAGALDDMPDPTSTGTPGDVVAAARERGATVVATGGCFDLLHAGHARTLAAARRLAGQDGVLVVCLNSDASVRRLKGPDRPVVAEADRAEMLRALVAVDAVEVFDEDDPRTVLERLRPDVWVKGGDYATDELPETPLVRGWGGEVVAVPYHAGRSSTRLLARLEPEPVPTGGTS</sequence>
<feature type="non-terminal residue" evidence="4">
    <location>
        <position position="1"/>
    </location>
</feature>
<evidence type="ECO:0000256" key="2">
    <source>
        <dbReference type="ARBA" id="ARBA00022695"/>
    </source>
</evidence>
<feature type="domain" description="Cytidyltransferase-like" evidence="3">
    <location>
        <begin position="71"/>
        <end position="169"/>
    </location>
</feature>
<proteinExistence type="predicted"/>
<dbReference type="Gene3D" id="3.40.50.620">
    <property type="entry name" value="HUPs"/>
    <property type="match status" value="1"/>
</dbReference>
<evidence type="ECO:0000313" key="4">
    <source>
        <dbReference type="EMBL" id="MFC4836117.1"/>
    </source>
</evidence>
<dbReference type="GO" id="GO:0016779">
    <property type="term" value="F:nucleotidyltransferase activity"/>
    <property type="evidence" value="ECO:0007669"/>
    <property type="project" value="UniProtKB-KW"/>
</dbReference>
<dbReference type="PANTHER" id="PTHR43793:SF2">
    <property type="entry name" value="BIFUNCTIONAL PROTEIN HLDE"/>
    <property type="match status" value="1"/>
</dbReference>
<keyword evidence="1" id="KW-0808">Transferase</keyword>
<keyword evidence="5" id="KW-1185">Reference proteome</keyword>
<organism evidence="4 5">
    <name type="scientific">Actinomycetospora chibensis</name>
    <dbReference type="NCBI Taxonomy" id="663606"/>
    <lineage>
        <taxon>Bacteria</taxon>
        <taxon>Bacillati</taxon>
        <taxon>Actinomycetota</taxon>
        <taxon>Actinomycetes</taxon>
        <taxon>Pseudonocardiales</taxon>
        <taxon>Pseudonocardiaceae</taxon>
        <taxon>Actinomycetospora</taxon>
    </lineage>
</organism>
<gene>
    <name evidence="4" type="ORF">ACFPEL_27165</name>
</gene>
<protein>
    <submittedName>
        <fullName evidence="4">Adenylyltransferase/cytidyltransferase family protein</fullName>
    </submittedName>
</protein>
<dbReference type="SUPFAM" id="SSF52374">
    <property type="entry name" value="Nucleotidylyl transferase"/>
    <property type="match status" value="1"/>
</dbReference>
<dbReference type="EMBL" id="JBHSIM010000056">
    <property type="protein sequence ID" value="MFC4836117.1"/>
    <property type="molecule type" value="Genomic_DNA"/>
</dbReference>
<dbReference type="NCBIfam" id="TIGR00125">
    <property type="entry name" value="cyt_tran_rel"/>
    <property type="match status" value="1"/>
</dbReference>
<dbReference type="InterPro" id="IPR004821">
    <property type="entry name" value="Cyt_trans-like"/>
</dbReference>
<reference evidence="5" key="1">
    <citation type="journal article" date="2019" name="Int. J. Syst. Evol. Microbiol.">
        <title>The Global Catalogue of Microorganisms (GCM) 10K type strain sequencing project: providing services to taxonomists for standard genome sequencing and annotation.</title>
        <authorList>
            <consortium name="The Broad Institute Genomics Platform"/>
            <consortium name="The Broad Institute Genome Sequencing Center for Infectious Disease"/>
            <person name="Wu L."/>
            <person name="Ma J."/>
        </authorList>
    </citation>
    <scope>NUCLEOTIDE SEQUENCE [LARGE SCALE GENOMIC DNA]</scope>
    <source>
        <strain evidence="5">CCUG 50347</strain>
    </source>
</reference>
<comment type="caution">
    <text evidence="4">The sequence shown here is derived from an EMBL/GenBank/DDBJ whole genome shotgun (WGS) entry which is preliminary data.</text>
</comment>
<dbReference type="Proteomes" id="UP001595909">
    <property type="component" value="Unassembled WGS sequence"/>
</dbReference>